<dbReference type="PANTHER" id="PTHR40124">
    <property type="match status" value="1"/>
</dbReference>
<evidence type="ECO:0000256" key="1">
    <source>
        <dbReference type="SAM" id="SignalP"/>
    </source>
</evidence>
<evidence type="ECO:0000313" key="4">
    <source>
        <dbReference type="Proteomes" id="UP001595548"/>
    </source>
</evidence>
<feature type="chain" id="PRO_5046123478" evidence="1">
    <location>
        <begin position="23"/>
        <end position="270"/>
    </location>
</feature>
<keyword evidence="1" id="KW-0732">Signal</keyword>
<dbReference type="EMBL" id="JBHRTL010000006">
    <property type="protein sequence ID" value="MFC3154729.1"/>
    <property type="molecule type" value="Genomic_DNA"/>
</dbReference>
<accession>A0ABV7HLM0</accession>
<proteinExistence type="predicted"/>
<reference evidence="4" key="1">
    <citation type="journal article" date="2019" name="Int. J. Syst. Evol. Microbiol.">
        <title>The Global Catalogue of Microorganisms (GCM) 10K type strain sequencing project: providing services to taxonomists for standard genome sequencing and annotation.</title>
        <authorList>
            <consortium name="The Broad Institute Genomics Platform"/>
            <consortium name="The Broad Institute Genome Sequencing Center for Infectious Disease"/>
            <person name="Wu L."/>
            <person name="Ma J."/>
        </authorList>
    </citation>
    <scope>NUCLEOTIDE SEQUENCE [LARGE SCALE GENOMIC DNA]</scope>
    <source>
        <strain evidence="4">KCTC 52141</strain>
    </source>
</reference>
<dbReference type="Pfam" id="PF21294">
    <property type="entry name" value="Polysacc_lyase_14"/>
    <property type="match status" value="1"/>
</dbReference>
<dbReference type="GO" id="GO:0016829">
    <property type="term" value="F:lyase activity"/>
    <property type="evidence" value="ECO:0007669"/>
    <property type="project" value="UniProtKB-KW"/>
</dbReference>
<dbReference type="RefSeq" id="WP_382415148.1">
    <property type="nucleotide sequence ID" value="NZ_AP031500.1"/>
</dbReference>
<sequence>MNKINPSTLGILLFLLPQYSLAEPLKTFSFSQPNWQNAWQLDWNSRLNTTKVITSTKGASVLQVNYPEGGVGPSQSGVQFPIRFSSFSDLAPAYHSLKLDYCLTFSKDFDFVKGGKLPGLMGAGDSWTRSGGNQPDGSDGWTMRYMWREKGEAVIYAYLPPSPNGRYGGTTWGQDISLNKQFIAGQQHCLTQEITINDVGQENGQLKVWFDGELVIERKDVSYRLVDTPEGYIGAVMFSSFHGGNNPSWAPRHLSSIEFSDLTISTTQQL</sequence>
<gene>
    <name evidence="3" type="ORF">ACFOEB_05890</name>
</gene>
<comment type="caution">
    <text evidence="3">The sequence shown here is derived from an EMBL/GenBank/DDBJ whole genome shotgun (WGS) entry which is preliminary data.</text>
</comment>
<dbReference type="Gene3D" id="2.60.120.200">
    <property type="match status" value="1"/>
</dbReference>
<dbReference type="InterPro" id="IPR048958">
    <property type="entry name" value="Polysacc_lyase_14"/>
</dbReference>
<dbReference type="PANTHER" id="PTHR40124:SF1">
    <property type="entry name" value="DISAGGREGATASE RELATED REPEAT PROTEIN"/>
    <property type="match status" value="1"/>
</dbReference>
<feature type="signal peptide" evidence="1">
    <location>
        <begin position="1"/>
        <end position="22"/>
    </location>
</feature>
<protein>
    <submittedName>
        <fullName evidence="3">Polysaccharide lyase</fullName>
    </submittedName>
</protein>
<evidence type="ECO:0000313" key="3">
    <source>
        <dbReference type="EMBL" id="MFC3154729.1"/>
    </source>
</evidence>
<organism evidence="3 4">
    <name type="scientific">Gilvimarinus japonicus</name>
    <dbReference type="NCBI Taxonomy" id="1796469"/>
    <lineage>
        <taxon>Bacteria</taxon>
        <taxon>Pseudomonadati</taxon>
        <taxon>Pseudomonadota</taxon>
        <taxon>Gammaproteobacteria</taxon>
        <taxon>Cellvibrionales</taxon>
        <taxon>Cellvibrionaceae</taxon>
        <taxon>Gilvimarinus</taxon>
    </lineage>
</organism>
<feature type="domain" description="Polysaccharide lyase 14" evidence="2">
    <location>
        <begin position="56"/>
        <end position="261"/>
    </location>
</feature>
<keyword evidence="4" id="KW-1185">Reference proteome</keyword>
<dbReference type="Proteomes" id="UP001595548">
    <property type="component" value="Unassembled WGS sequence"/>
</dbReference>
<name>A0ABV7HLM0_9GAMM</name>
<evidence type="ECO:0000259" key="2">
    <source>
        <dbReference type="Pfam" id="PF21294"/>
    </source>
</evidence>
<keyword evidence="3" id="KW-0456">Lyase</keyword>